<feature type="transmembrane region" description="Helical" evidence="5">
    <location>
        <begin position="79"/>
        <end position="98"/>
    </location>
</feature>
<dbReference type="EMBL" id="CP015641">
    <property type="protein sequence ID" value="ANF24447.1"/>
    <property type="molecule type" value="Genomic_DNA"/>
</dbReference>
<dbReference type="GO" id="GO:0016020">
    <property type="term" value="C:membrane"/>
    <property type="evidence" value="ECO:0007669"/>
    <property type="project" value="UniProtKB-SubCell"/>
</dbReference>
<feature type="transmembrane region" description="Helical" evidence="5">
    <location>
        <begin position="138"/>
        <end position="156"/>
    </location>
</feature>
<feature type="transmembrane region" description="Helical" evidence="5">
    <location>
        <begin position="317"/>
        <end position="343"/>
    </location>
</feature>
<feature type="transmembrane region" description="Helical" evidence="5">
    <location>
        <begin position="23"/>
        <end position="43"/>
    </location>
</feature>
<feature type="transmembrane region" description="Helical" evidence="5">
    <location>
        <begin position="244"/>
        <end position="261"/>
    </location>
</feature>
<protein>
    <recommendedName>
        <fullName evidence="6">O-antigen ligase-related domain-containing protein</fullName>
    </recommendedName>
</protein>
<dbReference type="AlphaFoldDB" id="A0A172WM15"/>
<dbReference type="InterPro" id="IPR051533">
    <property type="entry name" value="WaaL-like"/>
</dbReference>
<evidence type="ECO:0000256" key="4">
    <source>
        <dbReference type="ARBA" id="ARBA00023136"/>
    </source>
</evidence>
<keyword evidence="2 5" id="KW-0812">Transmembrane</keyword>
<reference evidence="7 8" key="1">
    <citation type="submission" date="2016-05" db="EMBL/GenBank/DDBJ databases">
        <title>Genome sequence of Pseudomonas stutzeri 273 and identification of the exopolysaccharide biosynthesis locus.</title>
        <authorList>
            <person name="Wu S."/>
            <person name="Sun C."/>
        </authorList>
    </citation>
    <scope>NUCLEOTIDE SEQUENCE [LARGE SCALE GENOMIC DNA]</scope>
    <source>
        <strain evidence="7 8">273</strain>
    </source>
</reference>
<feature type="transmembrane region" description="Helical" evidence="5">
    <location>
        <begin position="349"/>
        <end position="367"/>
    </location>
</feature>
<feature type="transmembrane region" description="Helical" evidence="5">
    <location>
        <begin position="49"/>
        <end position="67"/>
    </location>
</feature>
<name>A0A172WM15_STUST</name>
<evidence type="ECO:0000256" key="1">
    <source>
        <dbReference type="ARBA" id="ARBA00004141"/>
    </source>
</evidence>
<dbReference type="PANTHER" id="PTHR37422">
    <property type="entry name" value="TEICHURONIC ACID BIOSYNTHESIS PROTEIN TUAE"/>
    <property type="match status" value="1"/>
</dbReference>
<comment type="subcellular location">
    <subcellularLocation>
        <location evidence="1">Membrane</location>
        <topology evidence="1">Multi-pass membrane protein</topology>
    </subcellularLocation>
</comment>
<organism evidence="7 8">
    <name type="scientific">Stutzerimonas stutzeri</name>
    <name type="common">Pseudomonas stutzeri</name>
    <dbReference type="NCBI Taxonomy" id="316"/>
    <lineage>
        <taxon>Bacteria</taxon>
        <taxon>Pseudomonadati</taxon>
        <taxon>Pseudomonadota</taxon>
        <taxon>Gammaproteobacteria</taxon>
        <taxon>Pseudomonadales</taxon>
        <taxon>Pseudomonadaceae</taxon>
        <taxon>Stutzerimonas</taxon>
    </lineage>
</organism>
<dbReference type="Proteomes" id="UP000077787">
    <property type="component" value="Chromosome"/>
</dbReference>
<feature type="transmembrane region" description="Helical" evidence="5">
    <location>
        <begin position="379"/>
        <end position="397"/>
    </location>
</feature>
<keyword evidence="3 5" id="KW-1133">Transmembrane helix</keyword>
<evidence type="ECO:0000259" key="6">
    <source>
        <dbReference type="Pfam" id="PF04932"/>
    </source>
</evidence>
<feature type="domain" description="O-antigen ligase-related" evidence="6">
    <location>
        <begin position="207"/>
        <end position="331"/>
    </location>
</feature>
<evidence type="ECO:0000256" key="5">
    <source>
        <dbReference type="SAM" id="Phobius"/>
    </source>
</evidence>
<dbReference type="PANTHER" id="PTHR37422:SF13">
    <property type="entry name" value="LIPOPOLYSACCHARIDE BIOSYNTHESIS PROTEIN PA4999-RELATED"/>
    <property type="match status" value="1"/>
</dbReference>
<feature type="transmembrane region" description="Helical" evidence="5">
    <location>
        <begin position="110"/>
        <end position="126"/>
    </location>
</feature>
<feature type="transmembrane region" description="Helical" evidence="5">
    <location>
        <begin position="203"/>
        <end position="224"/>
    </location>
</feature>
<dbReference type="Pfam" id="PF04932">
    <property type="entry name" value="Wzy_C"/>
    <property type="match status" value="1"/>
</dbReference>
<sequence>MSDPSTSSTIISPQTRAVRASRWIIRMVLPAGWLALLTGLFWIGDRSLFHKLYYALIATPALIALIMQPTLSARLLRHPILIAYIAFASYMCLTLLWTDSDTSAQSLIKRPVYVLVLLLSAALMASDQAHLLSRTLRVAGVAATISGALSYGYFLYSGHGILGNERFSGYGALYNPLLSAHVYGFFAAFWLASWFAARESSAAPLICLAFLSVVIIATGSRTPLLALSTTALWLCMLNVNRRSLMVILIGLILGAGLLYLYPSAIMSRGLSYRPDIWIEALKLAKEQPLFGYGYEHQLLLELKGSDLIFNDPHNIELAVLLAGGLVGLVLWTVLYTIALVYSWRNRSNPAVVIASALLIFGLVAGLTEGRDFLSRPKEHWFLIWIPFALTISAWIGASSGKGNGLESSQRV</sequence>
<evidence type="ECO:0000256" key="3">
    <source>
        <dbReference type="ARBA" id="ARBA00022989"/>
    </source>
</evidence>
<proteinExistence type="predicted"/>
<gene>
    <name evidence="7" type="ORF">PS273GM_04440</name>
</gene>
<keyword evidence="4 5" id="KW-0472">Membrane</keyword>
<evidence type="ECO:0000313" key="7">
    <source>
        <dbReference type="EMBL" id="ANF24447.1"/>
    </source>
</evidence>
<evidence type="ECO:0000313" key="8">
    <source>
        <dbReference type="Proteomes" id="UP000077787"/>
    </source>
</evidence>
<feature type="transmembrane region" description="Helical" evidence="5">
    <location>
        <begin position="176"/>
        <end position="196"/>
    </location>
</feature>
<accession>A0A172WM15</accession>
<dbReference type="InterPro" id="IPR007016">
    <property type="entry name" value="O-antigen_ligase-rel_domated"/>
</dbReference>
<evidence type="ECO:0000256" key="2">
    <source>
        <dbReference type="ARBA" id="ARBA00022692"/>
    </source>
</evidence>
<dbReference type="OrthoDB" id="8534453at2"/>